<feature type="transmembrane region" description="Helical" evidence="6">
    <location>
        <begin position="1336"/>
        <end position="1355"/>
    </location>
</feature>
<feature type="transmembrane region" description="Helical" evidence="6">
    <location>
        <begin position="334"/>
        <end position="354"/>
    </location>
</feature>
<feature type="transmembrane region" description="Helical" evidence="6">
    <location>
        <begin position="1268"/>
        <end position="1289"/>
    </location>
</feature>
<keyword evidence="9" id="KW-1185">Reference proteome</keyword>
<feature type="transmembrane region" description="Helical" evidence="6">
    <location>
        <begin position="154"/>
        <end position="173"/>
    </location>
</feature>
<dbReference type="InterPro" id="IPR000276">
    <property type="entry name" value="GPCR_Rhodpsn"/>
</dbReference>
<keyword evidence="5 6" id="KW-0472">Membrane</keyword>
<feature type="transmembrane region" description="Helical" evidence="6">
    <location>
        <begin position="390"/>
        <end position="414"/>
    </location>
</feature>
<dbReference type="EMBL" id="RCHS01002271">
    <property type="protein sequence ID" value="RMX48482.1"/>
    <property type="molecule type" value="Genomic_DNA"/>
</dbReference>
<reference evidence="8 9" key="1">
    <citation type="journal article" date="2018" name="Sci. Rep.">
        <title>Comparative analysis of the Pocillopora damicornis genome highlights role of immune system in coral evolution.</title>
        <authorList>
            <person name="Cunning R."/>
            <person name="Bay R.A."/>
            <person name="Gillette P."/>
            <person name="Baker A.C."/>
            <person name="Traylor-Knowles N."/>
        </authorList>
    </citation>
    <scope>NUCLEOTIDE SEQUENCE [LARGE SCALE GENOMIC DNA]</scope>
    <source>
        <strain evidence="8">RSMAS</strain>
        <tissue evidence="8">Whole animal</tissue>
    </source>
</reference>
<feature type="transmembrane region" description="Helical" evidence="6">
    <location>
        <begin position="1427"/>
        <end position="1449"/>
    </location>
</feature>
<feature type="transmembrane region" description="Helical" evidence="6">
    <location>
        <begin position="846"/>
        <end position="873"/>
    </location>
</feature>
<feature type="transmembrane region" description="Helical" evidence="6">
    <location>
        <begin position="34"/>
        <end position="58"/>
    </location>
</feature>
<evidence type="ECO:0000313" key="8">
    <source>
        <dbReference type="EMBL" id="RMX48482.1"/>
    </source>
</evidence>
<feature type="domain" description="G-protein coupled receptors family 1 profile" evidence="7">
    <location>
        <begin position="50"/>
        <end position="290"/>
    </location>
</feature>
<keyword evidence="2" id="KW-1003">Cell membrane</keyword>
<comment type="subcellular location">
    <subcellularLocation>
        <location evidence="1">Cell membrane</location>
        <topology evidence="1">Multi-pass membrane protein</topology>
    </subcellularLocation>
</comment>
<dbReference type="PROSITE" id="PS50262">
    <property type="entry name" value="G_PROTEIN_RECEP_F1_2"/>
    <property type="match status" value="5"/>
</dbReference>
<sequence length="1471" mass="166442">MATASVTGSGTQTKLFGESPCSPVWVYEFEQQSISFSAVNILFSITAIIGNSLILVALHKESSLHPPSKLLYRCLATTDLLVGLITQPLYATYWMSLAQEHWSLCRYSFDGCVVTGYALCSVSLSTVTAISVDRLLAMLLGLRYKEIVTLRRTYVILAIVWVVSLVAGLFCHLDDRITAWYSLIGVSCCLIISIASYIKIFCALSHHQAQVQDHVQQQPSQRNALNISQYIKAVHSALWVQLALIVFYVPIVIAETVITLTKERFRNFVIIDGMAVVLVLFNSTLNPFLYCWKIMMATTTNITGSGTQTKTFEGLECSPYWVGELKQQSISFSAINILLSITATLGNSLILAALHKESSLHPPSKLLQTKTFEDLICSPSLAGGLQGQSIYFTAVHILLSLMALSGNFLILVAFHKVSSLHPPSKVLYRCLAATDLLVSIVSQPFTASYWMSLVHEEWYLCRFAYMPTYITTYTLCLVFLLTTAAISVDRLLALLSGLRYRQIVTLKRTYCMVATFWVLFVVACLCYTLDYRIDMWYSRIIIPSHAGLVDCNNNQFISRQFTLSSRSWHFLGTFSSLLPFTKMIMITNITGSGTQTKTYERLLCSPVWVGELKQQSISFSAINILFSITAILGNSLILVALYKESSLHPPSKLLYCCLATTDLLVGLVTQPLCATYWMSLVHEHWSLCRYARDAIYISGYALCGVSLLTLTAISVDRLLAMSLRYKEIITLRRTYIILAIFWVVCLVAGLFSLFDYHITFWCGFIVISSCLIISIASYTKIFHAISHHQAQVQDHAQQQPSQPNALNMARYRKAVYNALWVQLALVVCYVPQFTLKIAMSLSKERFPNFIIISEMATFFVLFNSTLNPFLYCWKISEVRRAVKQTIRQTKTFEGSECSPYWVGEFKPQSISFSAVNILFSITATLGNSLILATLHKESSSIRHPNSCIVVWQQLICWFSCYSACRCYLLDVFGTRTLESIPEGRRLHNRLYIVWSFSVYNDGHKRESTSRRVVGTEIQRYCHSEVHVHHFSYSLGCMSSRWFILSTRSPYNLMVQPYKYIILSVASYTKIFRALSHYRAQIQDHAQQQPSQPNALNMERYRKAVYSALWVQLALVVCYVPQFTMQIVISLSAKQFPNFFIFPGMANVLLFLNSTLNLFLYCWGITFERQIKTFEDLVCSPSLAGELPQQSIYFTAVHILLSLVAFVGNFLILVALHKVSSLHLPSKVLYRCLAGTDLLVSIVSQPFATSYWMSLVHEEWYLCRLAYEAAYITTYALCLVSLLTTAAISGDRLLALLSGLRYRQIVTLKRTYFMVATFWVLFVVAVLSYILDYRIDMWYSRIIIPSCMIFSVASYTKIFCVLGHHQAQVQGFIQQQQNQPNVLNMARYKKAVYSALWVQLALVSCYVPIAVSGIVIASSNTYSSHLIVTWGVALVLVYFNSALNPVLYCWRISEMRQAVKQTISQALCCPLN</sequence>
<keyword evidence="3 6" id="KW-0812">Transmembrane</keyword>
<feature type="transmembrane region" description="Helical" evidence="6">
    <location>
        <begin position="758"/>
        <end position="778"/>
    </location>
</feature>
<feature type="transmembrane region" description="Helical" evidence="6">
    <location>
        <begin position="270"/>
        <end position="292"/>
    </location>
</feature>
<feature type="domain" description="G-protein coupled receptors family 1 profile" evidence="7">
    <location>
        <begin position="633"/>
        <end position="871"/>
    </location>
</feature>
<protein>
    <recommendedName>
        <fullName evidence="7">G-protein coupled receptors family 1 profile domain-containing protein</fullName>
    </recommendedName>
</protein>
<feature type="transmembrane region" description="Helical" evidence="6">
    <location>
        <begin position="617"/>
        <end position="641"/>
    </location>
</feature>
<dbReference type="GO" id="GO:0004930">
    <property type="term" value="F:G protein-coupled receptor activity"/>
    <property type="evidence" value="ECO:0007669"/>
    <property type="project" value="InterPro"/>
</dbReference>
<gene>
    <name evidence="8" type="ORF">pdam_00008478</name>
</gene>
<name>A0A3M6U490_POCDA</name>
<evidence type="ECO:0000256" key="1">
    <source>
        <dbReference type="ARBA" id="ARBA00004651"/>
    </source>
</evidence>
<feature type="transmembrane region" description="Helical" evidence="6">
    <location>
        <begin position="1310"/>
        <end position="1330"/>
    </location>
</feature>
<feature type="domain" description="G-protein coupled receptors family 1 profile" evidence="7">
    <location>
        <begin position="406"/>
        <end position="587"/>
    </location>
</feature>
<feature type="transmembrane region" description="Helical" evidence="6">
    <location>
        <begin position="1191"/>
        <end position="1215"/>
    </location>
</feature>
<feature type="transmembrane region" description="Helical" evidence="6">
    <location>
        <begin position="814"/>
        <end position="834"/>
    </location>
</feature>
<feature type="transmembrane region" description="Helical" evidence="6">
    <location>
        <begin position="426"/>
        <end position="450"/>
    </location>
</feature>
<evidence type="ECO:0000256" key="2">
    <source>
        <dbReference type="ARBA" id="ARBA00022475"/>
    </source>
</evidence>
<dbReference type="Pfam" id="PF00001">
    <property type="entry name" value="7tm_1"/>
    <property type="match status" value="4"/>
</dbReference>
<feature type="transmembrane region" description="Helical" evidence="6">
    <location>
        <begin position="470"/>
        <end position="488"/>
    </location>
</feature>
<evidence type="ECO:0000313" key="9">
    <source>
        <dbReference type="Proteomes" id="UP000275408"/>
    </source>
</evidence>
<feature type="transmembrane region" description="Helical" evidence="6">
    <location>
        <begin position="1394"/>
        <end position="1415"/>
    </location>
</feature>
<evidence type="ECO:0000256" key="3">
    <source>
        <dbReference type="ARBA" id="ARBA00022692"/>
    </source>
</evidence>
<organism evidence="8 9">
    <name type="scientific">Pocillopora damicornis</name>
    <name type="common">Cauliflower coral</name>
    <name type="synonym">Millepora damicornis</name>
    <dbReference type="NCBI Taxonomy" id="46731"/>
    <lineage>
        <taxon>Eukaryota</taxon>
        <taxon>Metazoa</taxon>
        <taxon>Cnidaria</taxon>
        <taxon>Anthozoa</taxon>
        <taxon>Hexacorallia</taxon>
        <taxon>Scleractinia</taxon>
        <taxon>Astrocoeniina</taxon>
        <taxon>Pocilloporidae</taxon>
        <taxon>Pocillopora</taxon>
    </lineage>
</organism>
<feature type="transmembrane region" description="Helical" evidence="6">
    <location>
        <begin position="735"/>
        <end position="752"/>
    </location>
</feature>
<feature type="domain" description="G-protein coupled receptors family 1 profile" evidence="7">
    <location>
        <begin position="1036"/>
        <end position="1160"/>
    </location>
</feature>
<feature type="transmembrane region" description="Helical" evidence="6">
    <location>
        <begin position="179"/>
        <end position="198"/>
    </location>
</feature>
<dbReference type="OrthoDB" id="5984709at2759"/>
<dbReference type="SUPFAM" id="SSF81321">
    <property type="entry name" value="Family A G protein-coupled receptor-like"/>
    <property type="match status" value="4"/>
</dbReference>
<comment type="caution">
    <text evidence="8">The sequence shown here is derived from an EMBL/GenBank/DDBJ whole genome shotgun (WGS) entry which is preliminary data.</text>
</comment>
<keyword evidence="4 6" id="KW-1133">Transmembrane helix</keyword>
<dbReference type="CDD" id="cd00637">
    <property type="entry name" value="7tm_classA_rhodopsin-like"/>
    <property type="match status" value="4"/>
</dbReference>
<evidence type="ECO:0000256" key="6">
    <source>
        <dbReference type="SAM" id="Phobius"/>
    </source>
</evidence>
<evidence type="ECO:0000256" key="5">
    <source>
        <dbReference type="ARBA" id="ARBA00023136"/>
    </source>
</evidence>
<dbReference type="PRINTS" id="PR00237">
    <property type="entry name" value="GPCRRHODOPSN"/>
</dbReference>
<evidence type="ECO:0000256" key="4">
    <source>
        <dbReference type="ARBA" id="ARBA00022989"/>
    </source>
</evidence>
<feature type="domain" description="G-protein coupled receptors family 1 profile" evidence="7">
    <location>
        <begin position="1207"/>
        <end position="1447"/>
    </location>
</feature>
<feature type="transmembrane region" description="Helical" evidence="6">
    <location>
        <begin position="70"/>
        <end position="94"/>
    </location>
</feature>
<dbReference type="Proteomes" id="UP000275408">
    <property type="component" value="Unassembled WGS sequence"/>
</dbReference>
<dbReference type="Gene3D" id="1.20.1070.10">
    <property type="entry name" value="Rhodopsin 7-helix transmembrane proteins"/>
    <property type="match status" value="5"/>
</dbReference>
<proteinExistence type="predicted"/>
<feature type="transmembrane region" description="Helical" evidence="6">
    <location>
        <begin position="1144"/>
        <end position="1165"/>
    </location>
</feature>
<feature type="transmembrane region" description="Helical" evidence="6">
    <location>
        <begin position="697"/>
        <end position="715"/>
    </location>
</feature>
<dbReference type="GO" id="GO:0005886">
    <property type="term" value="C:plasma membrane"/>
    <property type="evidence" value="ECO:0007669"/>
    <property type="project" value="UniProtKB-SubCell"/>
</dbReference>
<feature type="transmembrane region" description="Helical" evidence="6">
    <location>
        <begin position="1108"/>
        <end position="1132"/>
    </location>
</feature>
<dbReference type="SMART" id="SM01381">
    <property type="entry name" value="7TM_GPCR_Srsx"/>
    <property type="match status" value="1"/>
</dbReference>
<dbReference type="InterPro" id="IPR017452">
    <property type="entry name" value="GPCR_Rhodpsn_7TM"/>
</dbReference>
<dbReference type="PANTHER" id="PTHR22750">
    <property type="entry name" value="G-PROTEIN COUPLED RECEPTOR"/>
    <property type="match status" value="1"/>
</dbReference>
<feature type="transmembrane region" description="Helical" evidence="6">
    <location>
        <begin position="237"/>
        <end position="258"/>
    </location>
</feature>
<accession>A0A3M6U490</accession>
<feature type="transmembrane region" description="Helical" evidence="6">
    <location>
        <begin position="509"/>
        <end position="529"/>
    </location>
</feature>
<evidence type="ECO:0000259" key="7">
    <source>
        <dbReference type="PROSITE" id="PS50262"/>
    </source>
</evidence>
<feature type="transmembrane region" description="Helical" evidence="6">
    <location>
        <begin position="114"/>
        <end position="142"/>
    </location>
</feature>